<dbReference type="InterPro" id="IPR028098">
    <property type="entry name" value="Glyco_trans_4-like_N"/>
</dbReference>
<reference evidence="2 3" key="1">
    <citation type="submission" date="2020-08" db="EMBL/GenBank/DDBJ databases">
        <title>Bridging the membrane lipid divide: bacteria of the FCB group superphylum have the potential to synthesize archaeal ether lipids.</title>
        <authorList>
            <person name="Villanueva L."/>
            <person name="Von Meijenfeldt F.A.B."/>
            <person name="Westbye A.B."/>
            <person name="Yadav S."/>
            <person name="Hopmans E.C."/>
            <person name="Dutilh B.E."/>
            <person name="Sinninghe Damste J.S."/>
        </authorList>
    </citation>
    <scope>NUCLEOTIDE SEQUENCE [LARGE SCALE GENOMIC DNA]</scope>
    <source>
        <strain evidence="2">NIOZ-UU27</strain>
    </source>
</reference>
<dbReference type="Gene3D" id="3.40.50.2000">
    <property type="entry name" value="Glycogen Phosphorylase B"/>
    <property type="match status" value="2"/>
</dbReference>
<dbReference type="GO" id="GO:0016757">
    <property type="term" value="F:glycosyltransferase activity"/>
    <property type="evidence" value="ECO:0007669"/>
    <property type="project" value="TreeGrafter"/>
</dbReference>
<feature type="domain" description="Glycosyltransferase subfamily 4-like N-terminal" evidence="1">
    <location>
        <begin position="20"/>
        <end position="162"/>
    </location>
</feature>
<evidence type="ECO:0000259" key="1">
    <source>
        <dbReference type="Pfam" id="PF13439"/>
    </source>
</evidence>
<dbReference type="EMBL" id="JACNJD010000124">
    <property type="protein sequence ID" value="MBC8176315.1"/>
    <property type="molecule type" value="Genomic_DNA"/>
</dbReference>
<dbReference type="PANTHER" id="PTHR12526:SF638">
    <property type="entry name" value="SPORE COAT PROTEIN SA"/>
    <property type="match status" value="1"/>
</dbReference>
<dbReference type="Pfam" id="PF13439">
    <property type="entry name" value="Glyco_transf_4"/>
    <property type="match status" value="1"/>
</dbReference>
<evidence type="ECO:0000313" key="3">
    <source>
        <dbReference type="Proteomes" id="UP000650524"/>
    </source>
</evidence>
<protein>
    <submittedName>
        <fullName evidence="2">Glycosyltransferase family 4 protein</fullName>
    </submittedName>
</protein>
<dbReference type="SUPFAM" id="SSF53756">
    <property type="entry name" value="UDP-Glycosyltransferase/glycogen phosphorylase"/>
    <property type="match status" value="1"/>
</dbReference>
<comment type="caution">
    <text evidence="2">The sequence shown here is derived from an EMBL/GenBank/DDBJ whole genome shotgun (WGS) entry which is preliminary data.</text>
</comment>
<dbReference type="CDD" id="cd03801">
    <property type="entry name" value="GT4_PimA-like"/>
    <property type="match status" value="1"/>
</dbReference>
<evidence type="ECO:0000313" key="2">
    <source>
        <dbReference type="EMBL" id="MBC8176315.1"/>
    </source>
</evidence>
<proteinExistence type="predicted"/>
<organism evidence="2 3">
    <name type="scientific">Candidatus Desulfacyla euxinica</name>
    <dbReference type="NCBI Taxonomy" id="2841693"/>
    <lineage>
        <taxon>Bacteria</taxon>
        <taxon>Deltaproteobacteria</taxon>
        <taxon>Candidatus Desulfacyla</taxon>
    </lineage>
</organism>
<dbReference type="Proteomes" id="UP000650524">
    <property type="component" value="Unassembled WGS sequence"/>
</dbReference>
<sequence length="379" mass="43578">MNHSYPNQLVLIGPAWPLRGGISLFTVRLAQAFSKKGIHTKVINFSRLYPASLFPGQSQETPETKSSVGNRTLDSCFPITWIRSVRRIRDCSPDAVIITWWHVWFWPCYRYIVWALRKAGFPVFILCHNCWPHESGPGRHWLTRNLLRNSDGLLFLSRFAQKCWPESGPPSISLFHPFYEWPEWPLHPLGSWTGRILWAGYGRSYKGLDMALEILEHDRDLRLTVAGDFYDKNLLTKIQAMQIKYGERLKLYLRYCTDAELVRLVDQHDLLLCPYKEVSQSGMAAFALGRGRPVVATPVGGLPEQIGLKVGVVAEMASTDALLEAISAIYSYKPLYWASGIQSVREFWSWRRLADMLCASLQDFQRTGNQKRRNDRNEI</sequence>
<accession>A0A8J6T202</accession>
<gene>
    <name evidence="2" type="ORF">H8E19_02845</name>
</gene>
<dbReference type="PANTHER" id="PTHR12526">
    <property type="entry name" value="GLYCOSYLTRANSFERASE"/>
    <property type="match status" value="1"/>
</dbReference>
<dbReference type="Pfam" id="PF13692">
    <property type="entry name" value="Glyco_trans_1_4"/>
    <property type="match status" value="1"/>
</dbReference>
<dbReference type="AlphaFoldDB" id="A0A8J6T202"/>
<name>A0A8J6T202_9DELT</name>